<proteinExistence type="predicted"/>
<evidence type="ECO:0000256" key="1">
    <source>
        <dbReference type="SAM" id="Phobius"/>
    </source>
</evidence>
<organism evidence="2 3">
    <name type="scientific">Bifidobacterium adolescentis</name>
    <dbReference type="NCBI Taxonomy" id="1680"/>
    <lineage>
        <taxon>Bacteria</taxon>
        <taxon>Bacillati</taxon>
        <taxon>Actinomycetota</taxon>
        <taxon>Actinomycetes</taxon>
        <taxon>Bifidobacteriales</taxon>
        <taxon>Bifidobacteriaceae</taxon>
        <taxon>Bifidobacterium</taxon>
    </lineage>
</organism>
<dbReference type="AlphaFoldDB" id="A0A2R4G5Q0"/>
<feature type="transmembrane region" description="Helical" evidence="1">
    <location>
        <begin position="233"/>
        <end position="252"/>
    </location>
</feature>
<gene>
    <name evidence="2" type="ORF">C8077_07910</name>
</gene>
<reference evidence="2 3" key="1">
    <citation type="submission" date="2018-03" db="EMBL/GenBank/DDBJ databases">
        <authorList>
            <person name="Keele B.F."/>
        </authorList>
    </citation>
    <scope>NUCLEOTIDE SEQUENCE [LARGE SCALE GENOMIC DNA]</scope>
    <source>
        <strain evidence="2 3">1-11</strain>
    </source>
</reference>
<protein>
    <submittedName>
        <fullName evidence="2">Uncharacterized protein</fullName>
    </submittedName>
</protein>
<dbReference type="Proteomes" id="UP000241454">
    <property type="component" value="Chromosome"/>
</dbReference>
<keyword evidence="1" id="KW-1133">Transmembrane helix</keyword>
<evidence type="ECO:0000313" key="3">
    <source>
        <dbReference type="Proteomes" id="UP000241454"/>
    </source>
</evidence>
<accession>A0A2R4G5Q0</accession>
<feature type="transmembrane region" description="Helical" evidence="1">
    <location>
        <begin position="288"/>
        <end position="305"/>
    </location>
</feature>
<keyword evidence="1" id="KW-0472">Membrane</keyword>
<name>A0A2R4G5Q0_BIFAD</name>
<feature type="transmembrane region" description="Helical" evidence="1">
    <location>
        <begin position="137"/>
        <end position="164"/>
    </location>
</feature>
<evidence type="ECO:0000313" key="2">
    <source>
        <dbReference type="EMBL" id="AVT46192.1"/>
    </source>
</evidence>
<feature type="transmembrane region" description="Helical" evidence="1">
    <location>
        <begin position="259"/>
        <end position="276"/>
    </location>
</feature>
<sequence length="466" mass="51691">MFVAYSALTLAMVPLHEPWRDESQAWLISRDASLADLFGNILREEGHPALWFLLLMPFAKMGAPYVTMQIISAALMIAALAVLYVSDIPVAVKLIAPITCLFVYEIPTIARSYSVLALLCALIVKDYPHRDKHPYRYALWLALLFQTHVWAFGFAGGMLIVWLYDMARNHTLHARKNHTALLLPVLSALLSAIELFPDGSNAPQITPLANWYLSREGLICTVLFVIASSFSAAFVSLCTVAWVTVVINLVYFGVNAQKNCALLWMLAAAALTLMLHDARDRVASHNRVQRVITIGVAVALALTLVPKTRVAWQKALQDSRTTTSIGAQFAHTLHDDIESTGSDVIVPVRDATSVYAVSNSLPYLNADVRMWNPFTKTYLSYADQQYRSLIDTVDKPSLRTSDLPKNTDTNTMLFVDCTGTNGTGQPDILSHDPRYHRISRTSSQSAYNDRLSPDVTGISCSVYQHD</sequence>
<dbReference type="EMBL" id="CP028341">
    <property type="protein sequence ID" value="AVT46192.1"/>
    <property type="molecule type" value="Genomic_DNA"/>
</dbReference>
<feature type="transmembrane region" description="Helical" evidence="1">
    <location>
        <begin position="65"/>
        <end position="86"/>
    </location>
</feature>
<keyword evidence="1" id="KW-0812">Transmembrane</keyword>
<feature type="transmembrane region" description="Helical" evidence="1">
    <location>
        <begin position="179"/>
        <end position="196"/>
    </location>
</feature>